<reference evidence="3 4" key="1">
    <citation type="submission" date="2019-02" db="EMBL/GenBank/DDBJ databases">
        <title>Complete Genome Sequence and Methylome Analysis of free living Spirochaetas.</title>
        <authorList>
            <person name="Fomenkov A."/>
            <person name="Dubinina G."/>
            <person name="Leshcheva N."/>
            <person name="Mikheeva N."/>
            <person name="Grabovich M."/>
            <person name="Vincze T."/>
            <person name="Roberts R.J."/>
        </authorList>
    </citation>
    <scope>NUCLEOTIDE SEQUENCE [LARGE SCALE GENOMIC DNA]</scope>
    <source>
        <strain evidence="3 4">K2</strain>
    </source>
</reference>
<gene>
    <name evidence="3" type="ORF">EXM22_04935</name>
</gene>
<dbReference type="PANTHER" id="PTHR30336:SF4">
    <property type="entry name" value="ENVELOPE BIOGENESIS FACTOR ELYC"/>
    <property type="match status" value="1"/>
</dbReference>
<dbReference type="GO" id="GO:0000270">
    <property type="term" value="P:peptidoglycan metabolic process"/>
    <property type="evidence" value="ECO:0007669"/>
    <property type="project" value="TreeGrafter"/>
</dbReference>
<keyword evidence="4" id="KW-1185">Reference proteome</keyword>
<accession>A0A5C1QGY2</accession>
<dbReference type="Gene3D" id="3.40.50.620">
    <property type="entry name" value="HUPs"/>
    <property type="match status" value="1"/>
</dbReference>
<evidence type="ECO:0000313" key="3">
    <source>
        <dbReference type="EMBL" id="QEN07365.1"/>
    </source>
</evidence>
<organism evidence="3 4">
    <name type="scientific">Oceanispirochaeta crateris</name>
    <dbReference type="NCBI Taxonomy" id="2518645"/>
    <lineage>
        <taxon>Bacteria</taxon>
        <taxon>Pseudomonadati</taxon>
        <taxon>Spirochaetota</taxon>
        <taxon>Spirochaetia</taxon>
        <taxon>Spirochaetales</taxon>
        <taxon>Spirochaetaceae</taxon>
        <taxon>Oceanispirochaeta</taxon>
    </lineage>
</organism>
<dbReference type="Pfam" id="PF02698">
    <property type="entry name" value="DUF218"/>
    <property type="match status" value="1"/>
</dbReference>
<dbReference type="OrthoDB" id="9782395at2"/>
<dbReference type="Proteomes" id="UP000324209">
    <property type="component" value="Chromosome"/>
</dbReference>
<dbReference type="KEGG" id="ock:EXM22_04935"/>
<feature type="transmembrane region" description="Helical" evidence="1">
    <location>
        <begin position="14"/>
        <end position="35"/>
    </location>
</feature>
<dbReference type="EMBL" id="CP036150">
    <property type="protein sequence ID" value="QEN07365.1"/>
    <property type="molecule type" value="Genomic_DNA"/>
</dbReference>
<proteinExistence type="predicted"/>
<protein>
    <submittedName>
        <fullName evidence="3">YdcF family protein</fullName>
    </submittedName>
</protein>
<sequence>MPEAHSLMFFLSKLLGTMILPPGSLIVLGFLLLILNHKRIKITGSILSIQFALLFIIFYLLSIRPVSDSLISPLESHTDQFQKEVMNRMESKAPELIVVLGGGNTLHSDGLGQLQSRLSSISSARLLEGLLVHEATGLPLLFTGGSVLKGEESATEADAAGVLLQRAGLKADQFQLEEKSRNTYENALFTAEMTDKRAIILITSSFHMKRSILCFEEAGFTIVDIYPVDYRREDTSLNWYDFLPKMVSMRNSATALHEYWGLLYYKLFFKL</sequence>
<keyword evidence="1" id="KW-0812">Transmembrane</keyword>
<dbReference type="RefSeq" id="WP_149485446.1">
    <property type="nucleotide sequence ID" value="NZ_CP036150.1"/>
</dbReference>
<dbReference type="GO" id="GO:0043164">
    <property type="term" value="P:Gram-negative-bacterium-type cell wall biogenesis"/>
    <property type="evidence" value="ECO:0007669"/>
    <property type="project" value="TreeGrafter"/>
</dbReference>
<dbReference type="InterPro" id="IPR014729">
    <property type="entry name" value="Rossmann-like_a/b/a_fold"/>
</dbReference>
<keyword evidence="1" id="KW-1133">Transmembrane helix</keyword>
<name>A0A5C1QGY2_9SPIO</name>
<feature type="transmembrane region" description="Helical" evidence="1">
    <location>
        <begin position="42"/>
        <end position="61"/>
    </location>
</feature>
<evidence type="ECO:0000313" key="4">
    <source>
        <dbReference type="Proteomes" id="UP000324209"/>
    </source>
</evidence>
<evidence type="ECO:0000259" key="2">
    <source>
        <dbReference type="Pfam" id="PF02698"/>
    </source>
</evidence>
<dbReference type="GO" id="GO:0005886">
    <property type="term" value="C:plasma membrane"/>
    <property type="evidence" value="ECO:0007669"/>
    <property type="project" value="TreeGrafter"/>
</dbReference>
<keyword evidence="1" id="KW-0472">Membrane</keyword>
<dbReference type="InterPro" id="IPR051599">
    <property type="entry name" value="Cell_Envelope_Assoc"/>
</dbReference>
<feature type="domain" description="DUF218" evidence="2">
    <location>
        <begin position="96"/>
        <end position="261"/>
    </location>
</feature>
<evidence type="ECO:0000256" key="1">
    <source>
        <dbReference type="SAM" id="Phobius"/>
    </source>
</evidence>
<dbReference type="InterPro" id="IPR003848">
    <property type="entry name" value="DUF218"/>
</dbReference>
<dbReference type="CDD" id="cd06259">
    <property type="entry name" value="YdcF-like"/>
    <property type="match status" value="1"/>
</dbReference>
<dbReference type="AlphaFoldDB" id="A0A5C1QGY2"/>
<dbReference type="PANTHER" id="PTHR30336">
    <property type="entry name" value="INNER MEMBRANE PROTEIN, PROBABLE PERMEASE"/>
    <property type="match status" value="1"/>
</dbReference>